<feature type="compositionally biased region" description="Low complexity" evidence="1">
    <location>
        <begin position="867"/>
        <end position="884"/>
    </location>
</feature>
<keyword evidence="3" id="KW-1185">Reference proteome</keyword>
<dbReference type="EMBL" id="JH413798">
    <property type="protein sequence ID" value="EHL32521.1"/>
    <property type="molecule type" value="Genomic_DNA"/>
</dbReference>
<evidence type="ECO:0000313" key="2">
    <source>
        <dbReference type="EMBL" id="EHL32521.1"/>
    </source>
</evidence>
<dbReference type="Proteomes" id="UP000002770">
    <property type="component" value="Unassembled WGS sequence"/>
</dbReference>
<protein>
    <submittedName>
        <fullName evidence="2">Uncharacterized protein</fullName>
    </submittedName>
</protein>
<dbReference type="InParanoid" id="G9EJW1"/>
<dbReference type="AlphaFoldDB" id="G9EJW1"/>
<gene>
    <name evidence="2" type="ORF">LDG_5477</name>
</gene>
<name>G9EJW1_9GAMM</name>
<dbReference type="HOGENOM" id="CLU_328674_0_0_6"/>
<dbReference type="eggNOG" id="ENOG5030SXJ">
    <property type="taxonomic scope" value="Bacteria"/>
</dbReference>
<reference evidence="2 3" key="1">
    <citation type="journal article" date="2011" name="BMC Genomics">
        <title>Insight into cross-talk between intra-amoebal pathogens.</title>
        <authorList>
            <person name="Gimenez G."/>
            <person name="Bertelli C."/>
            <person name="Moliner C."/>
            <person name="Robert C."/>
            <person name="Raoult D."/>
            <person name="Fournier P.E."/>
            <person name="Greub G."/>
        </authorList>
    </citation>
    <scope>NUCLEOTIDE SEQUENCE [LARGE SCALE GENOMIC DNA]</scope>
    <source>
        <strain evidence="2 3">LLAP12</strain>
    </source>
</reference>
<dbReference type="RefSeq" id="WP_006869458.1">
    <property type="nucleotide sequence ID" value="NZ_JH413798.1"/>
</dbReference>
<dbReference type="OrthoDB" id="5635022at2"/>
<evidence type="ECO:0000313" key="3">
    <source>
        <dbReference type="Proteomes" id="UP000002770"/>
    </source>
</evidence>
<feature type="region of interest" description="Disordered" evidence="1">
    <location>
        <begin position="863"/>
        <end position="884"/>
    </location>
</feature>
<organism evidence="2 3">
    <name type="scientific">Legionella drancourtii LLAP12</name>
    <dbReference type="NCBI Taxonomy" id="658187"/>
    <lineage>
        <taxon>Bacteria</taxon>
        <taxon>Pseudomonadati</taxon>
        <taxon>Pseudomonadota</taxon>
        <taxon>Gammaproteobacteria</taxon>
        <taxon>Legionellales</taxon>
        <taxon>Legionellaceae</taxon>
        <taxon>Legionella</taxon>
    </lineage>
</organism>
<proteinExistence type="predicted"/>
<evidence type="ECO:0000256" key="1">
    <source>
        <dbReference type="SAM" id="MobiDB-lite"/>
    </source>
</evidence>
<dbReference type="STRING" id="658187.LDG_5477"/>
<sequence>MHKDLIEESEQIIKTAIRPQRYQTFLDALKQQKYDEALLMGCKYSDPDDSKLTELLCTLIWHAKTLPINVNRMDNDKKTPIYYAIINKNYNLHFALKKAKAQISETYQQVWSLLISNALEQITAMVDANFKIDAEEIQKHFQKLPHKSAQKSDTENATADKDRLLCISMIIKYLITYHHDLSDTSFINGTLSPFEKDILYNFRIAQIRTYINCMSTIVANLSGSLRKKYVGFLKPLDWITLEQLGGIIKEKEAGIVFKFNLGTINLGEASAEIKPLMKLSAAAKFIEEHSDREELVESAATSISADLPALYTFFQQVEQDRQRDSDPMAIPTKIDRVKLPITRIITRHFNENKFLVELLLLLGYNSVNATINSEQYNEPLLSQEYHLSHDSLATPLGQHAFLRKLQRLGEIFTGKNTDFTEFDQTIDYQAVIHLRDFICHQDESHNKHFIDELLQEPSKLQQIYNEDLPGLMEKISHFIDLRDARYGGYHGDAVKYWDHVLQIERAQATPPEELDPIAEVPQRRASVEKEHEFKQAYAQARTIETFKNALSDDEAQKLEQTCCGILAGTVNAPDTKERGQLLKPFAIFKKTDRSLYEQIVKIMVQATTRPSTTEEERVEARKKLVEAAKQRLIDKENRLTGLTTIRALVAQMKQTPERQHQLNPVKRIAATVEAANNIKRFLIQAGYLNHDLSHTTMDAWDKYNQGVNQKDLVSLLQENHVLNDALEYNAGQLLQHLETIRGYKEADFCQPLKHDYEAIRSLRNYIEHGHPLIESYDDKVNTHLSCAGQRQKIIAPELIKLIFVLLPDLQKIKTEVERNEAIKRGVSPDLQPKPVMSIDAPTHLNLTGTGGLAPLVMPGFFGRNRSRTTTPTTPDVSSSSSFIL</sequence>
<accession>G9EJW1</accession>